<feature type="chain" id="PRO_5020711624" description="Lipoprotein" evidence="1">
    <location>
        <begin position="22"/>
        <end position="150"/>
    </location>
</feature>
<name>A0A4R5DVT4_9BACT</name>
<dbReference type="PROSITE" id="PS51257">
    <property type="entry name" value="PROKAR_LIPOPROTEIN"/>
    <property type="match status" value="1"/>
</dbReference>
<keyword evidence="3" id="KW-1185">Reference proteome</keyword>
<reference evidence="2 3" key="1">
    <citation type="submission" date="2019-03" db="EMBL/GenBank/DDBJ databases">
        <title>Dyadobacter AR-3-6 sp. nov., isolated from arctic soil.</title>
        <authorList>
            <person name="Chaudhary D.K."/>
        </authorList>
    </citation>
    <scope>NUCLEOTIDE SEQUENCE [LARGE SCALE GENOMIC DNA]</scope>
    <source>
        <strain evidence="2 3">AR-3-6</strain>
    </source>
</reference>
<keyword evidence="1" id="KW-0732">Signal</keyword>
<feature type="signal peptide" evidence="1">
    <location>
        <begin position="1"/>
        <end position="21"/>
    </location>
</feature>
<evidence type="ECO:0000313" key="3">
    <source>
        <dbReference type="Proteomes" id="UP000294850"/>
    </source>
</evidence>
<dbReference type="Proteomes" id="UP000294850">
    <property type="component" value="Unassembled WGS sequence"/>
</dbReference>
<evidence type="ECO:0000256" key="1">
    <source>
        <dbReference type="SAM" id="SignalP"/>
    </source>
</evidence>
<organism evidence="2 3">
    <name type="scientific">Dyadobacter psychrotolerans</name>
    <dbReference type="NCBI Taxonomy" id="2541721"/>
    <lineage>
        <taxon>Bacteria</taxon>
        <taxon>Pseudomonadati</taxon>
        <taxon>Bacteroidota</taxon>
        <taxon>Cytophagia</taxon>
        <taxon>Cytophagales</taxon>
        <taxon>Spirosomataceae</taxon>
        <taxon>Dyadobacter</taxon>
    </lineage>
</organism>
<dbReference type="EMBL" id="SMFL01000001">
    <property type="protein sequence ID" value="TDE18579.1"/>
    <property type="molecule type" value="Genomic_DNA"/>
</dbReference>
<gene>
    <name evidence="2" type="ORF">E0F88_03305</name>
</gene>
<sequence>MKNLSLILVLASALISCQSTSIDKKEDEIKFKEVVVLNDVPRSTLTFFEITDSRCPQGVNCVWAGNATVDLALDGVGTEGKISKHVNLCLGDCRGGNSQSSFRVIDSLDQSFAGQQYRFILKSVSTFAKTDTTKKKQDYSISLQIKKIKQ</sequence>
<protein>
    <recommendedName>
        <fullName evidence="4">Lipoprotein</fullName>
    </recommendedName>
</protein>
<proteinExistence type="predicted"/>
<evidence type="ECO:0000313" key="2">
    <source>
        <dbReference type="EMBL" id="TDE18579.1"/>
    </source>
</evidence>
<dbReference type="RefSeq" id="WP_131956622.1">
    <property type="nucleotide sequence ID" value="NZ_SMFL01000001.1"/>
</dbReference>
<accession>A0A4R5DVT4</accession>
<dbReference type="OrthoDB" id="163809at2"/>
<comment type="caution">
    <text evidence="2">The sequence shown here is derived from an EMBL/GenBank/DDBJ whole genome shotgun (WGS) entry which is preliminary data.</text>
</comment>
<dbReference type="AlphaFoldDB" id="A0A4R5DVT4"/>
<evidence type="ECO:0008006" key="4">
    <source>
        <dbReference type="Google" id="ProtNLM"/>
    </source>
</evidence>